<evidence type="ECO:0000259" key="1">
    <source>
        <dbReference type="Pfam" id="PF00501"/>
    </source>
</evidence>
<sequence>MPAIIPEPVEDERFTALPDLVRAHAAARPGAPALRAGPRAGPGAGAECLSWHALAERMEATAARLRAEGLARGDVVASLAGVTAEHVILYLAVLAAGGCMAPLPITAHPDAIERMIANCAARRVLADDALTGGRGIAEAEPLTAFVAGAPPAEPCRTPTEPDDPFDIIYSSGTTGAPKGIEHSHRFRSRQTRRLEGLGIDSDARALVSTPIYSNTTLALLLPVLAAGGCLDLMEKFEAGAWLSLAEQQRVTHAMLVPVQYRRILEHPDFAMRELSAFRAKLCTSAMLPAPLIERILDVWPGRLINIYGMTEGGVGAILDCGAHPEKLHTVGRPVAGTRLRIVGEDGTPCAPGETGEIVGRSITMMSGYRGDPERTREALWTAPDGQAFIRSGDTGHFDADGFLVLRDRRRDVINSGGFNVFPADLEAVLSAHPAIAEAAVIGIPSSSWGETPLALVVPKAGQSLDPEEVRAWANARLGKVQRLCRVELRAALPRSDIGKLLKRELRAPYWSGTV</sequence>
<name>A0A921TBP8_9RHOB</name>
<dbReference type="RefSeq" id="WP_159966501.1">
    <property type="nucleotide sequence ID" value="NZ_APKE01000036.1"/>
</dbReference>
<dbReference type="Pfam" id="PF00501">
    <property type="entry name" value="AMP-binding"/>
    <property type="match status" value="1"/>
</dbReference>
<dbReference type="PANTHER" id="PTHR43767:SF12">
    <property type="entry name" value="AMP-DEPENDENT SYNTHETASE AND LIGASE"/>
    <property type="match status" value="1"/>
</dbReference>
<accession>A0A921TBP8</accession>
<dbReference type="PANTHER" id="PTHR43767">
    <property type="entry name" value="LONG-CHAIN-FATTY-ACID--COA LIGASE"/>
    <property type="match status" value="1"/>
</dbReference>
<dbReference type="EC" id="6.2.1.12" evidence="3"/>
<evidence type="ECO:0000313" key="4">
    <source>
        <dbReference type="Proteomes" id="UP000698242"/>
    </source>
</evidence>
<dbReference type="EMBL" id="APKE01000036">
    <property type="protein sequence ID" value="KAF0674608.1"/>
    <property type="molecule type" value="Genomic_DNA"/>
</dbReference>
<gene>
    <name evidence="3" type="ORF">PMES_02990</name>
</gene>
<dbReference type="PROSITE" id="PS00455">
    <property type="entry name" value="AMP_BINDING"/>
    <property type="match status" value="1"/>
</dbReference>
<feature type="domain" description="AMP-binding enzyme C-terminal" evidence="2">
    <location>
        <begin position="425"/>
        <end position="499"/>
    </location>
</feature>
<dbReference type="Gene3D" id="3.40.50.12780">
    <property type="entry name" value="N-terminal domain of ligase-like"/>
    <property type="match status" value="1"/>
</dbReference>
<dbReference type="Gene3D" id="3.30.300.30">
    <property type="match status" value="1"/>
</dbReference>
<dbReference type="OrthoDB" id="9803968at2"/>
<dbReference type="InterPro" id="IPR020845">
    <property type="entry name" value="AMP-binding_CS"/>
</dbReference>
<reference evidence="3" key="1">
    <citation type="submission" date="2013-03" db="EMBL/GenBank/DDBJ databases">
        <title>Genome Sequence of the Profundibacterium mesophilum strain KAUST100406-0324T from Red Sea, a novel genus in the family Rhodobacteraceae.</title>
        <authorList>
            <person name="Essack M."/>
            <person name="Alam I."/>
            <person name="Lafi F."/>
            <person name="Alawi W."/>
            <person name="Kamanu F."/>
            <person name="Al-Suwailem A."/>
            <person name="Lee O.O."/>
            <person name="Xu Y."/>
            <person name="Bajic V."/>
            <person name="Qian P.-Y."/>
            <person name="Archer J."/>
        </authorList>
    </citation>
    <scope>NUCLEOTIDE SEQUENCE</scope>
    <source>
        <strain evidence="3">KAUST100406-0324</strain>
    </source>
</reference>
<dbReference type="SUPFAM" id="SSF56801">
    <property type="entry name" value="Acetyl-CoA synthetase-like"/>
    <property type="match status" value="1"/>
</dbReference>
<protein>
    <submittedName>
        <fullName evidence="3">4-coumarate--CoA ligase</fullName>
        <ecNumber evidence="3">6.2.1.12</ecNumber>
    </submittedName>
</protein>
<comment type="caution">
    <text evidence="3">The sequence shown here is derived from an EMBL/GenBank/DDBJ whole genome shotgun (WGS) entry which is preliminary data.</text>
</comment>
<dbReference type="Proteomes" id="UP000698242">
    <property type="component" value="Unassembled WGS sequence"/>
</dbReference>
<dbReference type="GO" id="GO:0016207">
    <property type="term" value="F:4-coumarate-CoA ligase activity"/>
    <property type="evidence" value="ECO:0007669"/>
    <property type="project" value="UniProtKB-EC"/>
</dbReference>
<dbReference type="InterPro" id="IPR025110">
    <property type="entry name" value="AMP-bd_C"/>
</dbReference>
<dbReference type="AlphaFoldDB" id="A0A921TBP8"/>
<proteinExistence type="predicted"/>
<dbReference type="InterPro" id="IPR045851">
    <property type="entry name" value="AMP-bd_C_sf"/>
</dbReference>
<evidence type="ECO:0000313" key="3">
    <source>
        <dbReference type="EMBL" id="KAF0674608.1"/>
    </source>
</evidence>
<dbReference type="Pfam" id="PF13193">
    <property type="entry name" value="AMP-binding_C"/>
    <property type="match status" value="1"/>
</dbReference>
<feature type="domain" description="AMP-dependent synthetase/ligase" evidence="1">
    <location>
        <begin position="22"/>
        <end position="368"/>
    </location>
</feature>
<dbReference type="InterPro" id="IPR050237">
    <property type="entry name" value="ATP-dep_AMP-bd_enzyme"/>
</dbReference>
<keyword evidence="4" id="KW-1185">Reference proteome</keyword>
<keyword evidence="3" id="KW-0436">Ligase</keyword>
<dbReference type="InterPro" id="IPR000873">
    <property type="entry name" value="AMP-dep_synth/lig_dom"/>
</dbReference>
<organism evidence="3 4">
    <name type="scientific">Profundibacterium mesophilum KAUST100406-0324</name>
    <dbReference type="NCBI Taxonomy" id="1037889"/>
    <lineage>
        <taxon>Bacteria</taxon>
        <taxon>Pseudomonadati</taxon>
        <taxon>Pseudomonadota</taxon>
        <taxon>Alphaproteobacteria</taxon>
        <taxon>Rhodobacterales</taxon>
        <taxon>Roseobacteraceae</taxon>
        <taxon>Profundibacterium</taxon>
    </lineage>
</organism>
<evidence type="ECO:0000259" key="2">
    <source>
        <dbReference type="Pfam" id="PF13193"/>
    </source>
</evidence>
<dbReference type="InterPro" id="IPR042099">
    <property type="entry name" value="ANL_N_sf"/>
</dbReference>